<organism evidence="9 10">
    <name type="scientific">Flaviaesturariibacter amylovorans</name>
    <dbReference type="NCBI Taxonomy" id="1084520"/>
    <lineage>
        <taxon>Bacteria</taxon>
        <taxon>Pseudomonadati</taxon>
        <taxon>Bacteroidota</taxon>
        <taxon>Chitinophagia</taxon>
        <taxon>Chitinophagales</taxon>
        <taxon>Chitinophagaceae</taxon>
        <taxon>Flaviaestuariibacter</taxon>
    </lineage>
</organism>
<comment type="catalytic activity">
    <reaction evidence="1">
        <text>ATP + protein L-histidine = ADP + protein N-phospho-L-histidine.</text>
        <dbReference type="EC" id="2.7.13.3"/>
    </reaction>
</comment>
<sequence length="291" mass="32427">MQTTPHYIALFLIATILVMSTLLGILMGLVLINQKRHEVYQSSLGALQAQYTHSLLLTQVESQEQTFKNIAQEIHDNINLSLTLSKLTLHQLAEPNPPEDLVERSLGYISDAIRDLSAISRGLNAEIIHQQGLFNALNEEILRVERSSRLRTEFVVEGEPAFLSAQGELLVFRTIQESFNNILKHARASSARLQIVFCSQWIKVEMRDDGIGFDPETLSEKAGKSTGLLTIKSRVELFGGSFLVESAPGSGTRFYFELPINDHDTETNLPDRPGGRPHLGTQRPGPADQRV</sequence>
<keyword evidence="7" id="KW-0472">Membrane</keyword>
<keyword evidence="4" id="KW-0418">Kinase</keyword>
<dbReference type="CDD" id="cd16917">
    <property type="entry name" value="HATPase_UhpB-NarQ-NarX-like"/>
    <property type="match status" value="1"/>
</dbReference>
<dbReference type="EC" id="2.7.13.3" evidence="2"/>
<evidence type="ECO:0000256" key="1">
    <source>
        <dbReference type="ARBA" id="ARBA00000085"/>
    </source>
</evidence>
<proteinExistence type="predicted"/>
<dbReference type="PANTHER" id="PTHR24421:SF10">
    <property type="entry name" value="NITRATE_NITRITE SENSOR PROTEIN NARQ"/>
    <property type="match status" value="1"/>
</dbReference>
<dbReference type="Gene3D" id="3.30.565.10">
    <property type="entry name" value="Histidine kinase-like ATPase, C-terminal domain"/>
    <property type="match status" value="1"/>
</dbReference>
<evidence type="ECO:0000256" key="2">
    <source>
        <dbReference type="ARBA" id="ARBA00012438"/>
    </source>
</evidence>
<evidence type="ECO:0000256" key="4">
    <source>
        <dbReference type="ARBA" id="ARBA00022777"/>
    </source>
</evidence>
<keyword evidence="7" id="KW-1133">Transmembrane helix</keyword>
<dbReference type="SMART" id="SM00387">
    <property type="entry name" value="HATPase_c"/>
    <property type="match status" value="1"/>
</dbReference>
<comment type="caution">
    <text evidence="9">The sequence shown here is derived from an EMBL/GenBank/DDBJ whole genome shotgun (WGS) entry which is preliminary data.</text>
</comment>
<evidence type="ECO:0000256" key="5">
    <source>
        <dbReference type="ARBA" id="ARBA00023012"/>
    </source>
</evidence>
<keyword evidence="10" id="KW-1185">Reference proteome</keyword>
<dbReference type="Proteomes" id="UP001501725">
    <property type="component" value="Unassembled WGS sequence"/>
</dbReference>
<dbReference type="PRINTS" id="PR00344">
    <property type="entry name" value="BCTRLSENSOR"/>
</dbReference>
<dbReference type="EMBL" id="BAABGY010000001">
    <property type="protein sequence ID" value="GAA4319861.1"/>
    <property type="molecule type" value="Genomic_DNA"/>
</dbReference>
<dbReference type="InterPro" id="IPR005467">
    <property type="entry name" value="His_kinase_dom"/>
</dbReference>
<gene>
    <name evidence="9" type="ORF">GCM10023184_04820</name>
</gene>
<evidence type="ECO:0000313" key="10">
    <source>
        <dbReference type="Proteomes" id="UP001501725"/>
    </source>
</evidence>
<feature type="domain" description="Histidine kinase" evidence="8">
    <location>
        <begin position="69"/>
        <end position="262"/>
    </location>
</feature>
<dbReference type="Pfam" id="PF02518">
    <property type="entry name" value="HATPase_c"/>
    <property type="match status" value="1"/>
</dbReference>
<dbReference type="PROSITE" id="PS50109">
    <property type="entry name" value="HIS_KIN"/>
    <property type="match status" value="1"/>
</dbReference>
<dbReference type="RefSeq" id="WP_345253073.1">
    <property type="nucleotide sequence ID" value="NZ_BAABGY010000001.1"/>
</dbReference>
<evidence type="ECO:0000259" key="8">
    <source>
        <dbReference type="PROSITE" id="PS50109"/>
    </source>
</evidence>
<dbReference type="InterPro" id="IPR036890">
    <property type="entry name" value="HATPase_C_sf"/>
</dbReference>
<dbReference type="InterPro" id="IPR003594">
    <property type="entry name" value="HATPase_dom"/>
</dbReference>
<dbReference type="InterPro" id="IPR004358">
    <property type="entry name" value="Sig_transdc_His_kin-like_C"/>
</dbReference>
<evidence type="ECO:0000256" key="3">
    <source>
        <dbReference type="ARBA" id="ARBA00022679"/>
    </source>
</evidence>
<dbReference type="SUPFAM" id="SSF55874">
    <property type="entry name" value="ATPase domain of HSP90 chaperone/DNA topoisomerase II/histidine kinase"/>
    <property type="match status" value="1"/>
</dbReference>
<reference evidence="10" key="1">
    <citation type="journal article" date="2019" name="Int. J. Syst. Evol. Microbiol.">
        <title>The Global Catalogue of Microorganisms (GCM) 10K type strain sequencing project: providing services to taxonomists for standard genome sequencing and annotation.</title>
        <authorList>
            <consortium name="The Broad Institute Genomics Platform"/>
            <consortium name="The Broad Institute Genome Sequencing Center for Infectious Disease"/>
            <person name="Wu L."/>
            <person name="Ma J."/>
        </authorList>
    </citation>
    <scope>NUCLEOTIDE SEQUENCE [LARGE SCALE GENOMIC DNA]</scope>
    <source>
        <strain evidence="10">JCM 17919</strain>
    </source>
</reference>
<feature type="transmembrane region" description="Helical" evidence="7">
    <location>
        <begin position="6"/>
        <end position="32"/>
    </location>
</feature>
<dbReference type="PANTHER" id="PTHR24421">
    <property type="entry name" value="NITRATE/NITRITE SENSOR PROTEIN NARX-RELATED"/>
    <property type="match status" value="1"/>
</dbReference>
<evidence type="ECO:0000313" key="9">
    <source>
        <dbReference type="EMBL" id="GAA4319861.1"/>
    </source>
</evidence>
<evidence type="ECO:0000256" key="6">
    <source>
        <dbReference type="SAM" id="MobiDB-lite"/>
    </source>
</evidence>
<feature type="region of interest" description="Disordered" evidence="6">
    <location>
        <begin position="265"/>
        <end position="291"/>
    </location>
</feature>
<accession>A0ABP8G9A3</accession>
<name>A0ABP8G9A3_9BACT</name>
<keyword evidence="5" id="KW-0902">Two-component regulatory system</keyword>
<dbReference type="InterPro" id="IPR050482">
    <property type="entry name" value="Sensor_HK_TwoCompSys"/>
</dbReference>
<evidence type="ECO:0000256" key="7">
    <source>
        <dbReference type="SAM" id="Phobius"/>
    </source>
</evidence>
<keyword evidence="7" id="KW-0812">Transmembrane</keyword>
<keyword evidence="3" id="KW-0808">Transferase</keyword>
<protein>
    <recommendedName>
        <fullName evidence="2">histidine kinase</fullName>
        <ecNumber evidence="2">2.7.13.3</ecNumber>
    </recommendedName>
</protein>